<name>A0A1H3QDS8_9BACT</name>
<evidence type="ECO:0000313" key="3">
    <source>
        <dbReference type="Proteomes" id="UP000199663"/>
    </source>
</evidence>
<comment type="caution">
    <text evidence="2">The sequence shown here is derived from an EMBL/GenBank/DDBJ whole genome shotgun (WGS) entry which is preliminary data.</text>
</comment>
<keyword evidence="1" id="KW-0812">Transmembrane</keyword>
<proteinExistence type="predicted"/>
<dbReference type="EMBL" id="FNQC01000006">
    <property type="protein sequence ID" value="SDZ11682.1"/>
    <property type="molecule type" value="Genomic_DNA"/>
</dbReference>
<evidence type="ECO:0000313" key="2">
    <source>
        <dbReference type="EMBL" id="SDZ11682.1"/>
    </source>
</evidence>
<gene>
    <name evidence="2" type="ORF">SAMN05444412_10642</name>
</gene>
<evidence type="ECO:0000256" key="1">
    <source>
        <dbReference type="SAM" id="Phobius"/>
    </source>
</evidence>
<dbReference type="Proteomes" id="UP000199663">
    <property type="component" value="Unassembled WGS sequence"/>
</dbReference>
<reference evidence="2 3" key="1">
    <citation type="submission" date="2016-10" db="EMBL/GenBank/DDBJ databases">
        <authorList>
            <person name="Varghese N."/>
            <person name="Submissions S."/>
        </authorList>
    </citation>
    <scope>NUCLEOTIDE SEQUENCE [LARGE SCALE GENOMIC DNA]</scope>
    <source>
        <strain evidence="2 3">DSM 17997</strain>
    </source>
</reference>
<sequence length="73" mass="8195">MDKEFKKTLAKERWKWGIVVLLNVVLILVFPPKNNVFDVFPIQSFLRGVQPNHKIVTSIIAGDIGEDSGDSGQ</sequence>
<keyword evidence="1" id="KW-0472">Membrane</keyword>
<protein>
    <submittedName>
        <fullName evidence="2">Uncharacterized protein</fullName>
    </submittedName>
</protein>
<keyword evidence="1" id="KW-1133">Transmembrane helix</keyword>
<accession>A0A1H3QDS8</accession>
<keyword evidence="3" id="KW-1185">Reference proteome</keyword>
<feature type="transmembrane region" description="Helical" evidence="1">
    <location>
        <begin position="12"/>
        <end position="30"/>
    </location>
</feature>
<organism evidence="2 3">
    <name type="scientific">Rhodonellum ikkaensis</name>
    <dbReference type="NCBI Taxonomy" id="336829"/>
    <lineage>
        <taxon>Bacteria</taxon>
        <taxon>Pseudomonadati</taxon>
        <taxon>Bacteroidota</taxon>
        <taxon>Cytophagia</taxon>
        <taxon>Cytophagales</taxon>
        <taxon>Cytophagaceae</taxon>
        <taxon>Rhodonellum</taxon>
    </lineage>
</organism>